<dbReference type="InterPro" id="IPR008928">
    <property type="entry name" value="6-hairpin_glycosidase_sf"/>
</dbReference>
<dbReference type="PANTHER" id="PTHR31084:SF0">
    <property type="entry name" value="ALPHA-L-FUCOSIDASE 2"/>
    <property type="match status" value="1"/>
</dbReference>
<evidence type="ECO:0000259" key="2">
    <source>
        <dbReference type="Pfam" id="PF21307"/>
    </source>
</evidence>
<dbReference type="Proteomes" id="UP000198836">
    <property type="component" value="Unassembled WGS sequence"/>
</dbReference>
<keyword evidence="5" id="KW-1185">Reference proteome</keyword>
<dbReference type="Gene3D" id="1.50.10.10">
    <property type="match status" value="1"/>
</dbReference>
<dbReference type="GO" id="GO:0004560">
    <property type="term" value="F:alpha-L-fucosidase activity"/>
    <property type="evidence" value="ECO:0007669"/>
    <property type="project" value="InterPro"/>
</dbReference>
<dbReference type="OrthoDB" id="9802600at2"/>
<name>A0A1I0SMT6_9SPHI</name>
<dbReference type="InterPro" id="IPR054363">
    <property type="entry name" value="GH95_cat"/>
</dbReference>
<dbReference type="InterPro" id="IPR027414">
    <property type="entry name" value="GH95_N_dom"/>
</dbReference>
<dbReference type="InterPro" id="IPR016518">
    <property type="entry name" value="Alpha-L-fucosidase"/>
</dbReference>
<dbReference type="PIRSF" id="PIRSF007663">
    <property type="entry name" value="UCP007663"/>
    <property type="match status" value="1"/>
</dbReference>
<feature type="domain" description="Glycosyl hydrolase family 95 N-terminal" evidence="1">
    <location>
        <begin position="39"/>
        <end position="271"/>
    </location>
</feature>
<dbReference type="RefSeq" id="WP_090980316.1">
    <property type="nucleotide sequence ID" value="NZ_FOJM01000002.1"/>
</dbReference>
<reference evidence="5" key="1">
    <citation type="submission" date="2016-10" db="EMBL/GenBank/DDBJ databases">
        <authorList>
            <person name="Varghese N."/>
            <person name="Submissions S."/>
        </authorList>
    </citation>
    <scope>NUCLEOTIDE SEQUENCE [LARGE SCALE GENOMIC DNA]</scope>
    <source>
        <strain evidence="5">DSM 18130</strain>
    </source>
</reference>
<dbReference type="EMBL" id="FOJM01000002">
    <property type="protein sequence ID" value="SFA40809.1"/>
    <property type="molecule type" value="Genomic_DNA"/>
</dbReference>
<dbReference type="STRING" id="332999.SAMN04488511_102173"/>
<sequence length="821" mass="91722">MKLNFTTGLLSISMLFKVGLGYAQTKSTAPLLPLNNKTLWYTSPAKVWEEALPIGNGQFGAMIFGHPSNEKLQLNEITLWSGDPQPDADRKDAYQYLDTIRRTIRNQNYKLAEQLTRDHFTSPAPYNASYQTLGNLTMKFKLPEGKPVEGYRRWLNIDQAIAGISFSVNGIAYQREIFSSAADQAMVQRLSASKKGSLSLKLGLSRIENAKTRFVAPNTLIMTGHADGKLTYEVQLTVLNTGGSVKVSGQDLEVVNADELTIIMAAGTSYTLDYEKFFLGKDPHEAVTQRMERAIHKPYLALKKDHINEYQPYFRRVNFELGNNKDPGLPTNERLKAYGNGLADPSFATLFYQYGRYLLISSSRPGNLLPSNSQGLWGDGLDLPWKCDYKSNINYEMNYWPAEQSNLSEMHLPMIRLTQALVKPGTKTAKTYYGPQTPGWFYGYTTNGWAWTSPGADLPWGVFIGGSGWACQHLWEHYAFTRDKNYLKTIYPTLKGAAEFYMATLIKDKNGFLVTSPSTSPENYFVTNDRKSGTVTEGATMEKSIIWDLLNNVAQAALTLNDDQAFQLQVKKVRDGISPLKTGKAGQLQEWNEDWDLNSGDPHHRHVSHLFALHPGRQITALGTPELAKAARKTLELRGDDGTGWSIAWKENFWARLREGDHAHKLLSNQLRATYQTETIMADAGGTYPNLFDAHPPFQIDGNFGAVSGMTEMLLQSMETYTSANGQDAYILDLLPALPTAWPSGHITGLKARGGFEVSLKWKDGKLHSGTIKSLNGEPFKIRTSNQIKIKEVNAIARKADGNFMYSMQSKKGITYSFSSI</sequence>
<evidence type="ECO:0000313" key="5">
    <source>
        <dbReference type="Proteomes" id="UP000198836"/>
    </source>
</evidence>
<accession>A0A1I0SMT6</accession>
<dbReference type="GO" id="GO:0005975">
    <property type="term" value="P:carbohydrate metabolic process"/>
    <property type="evidence" value="ECO:0007669"/>
    <property type="project" value="InterPro"/>
</dbReference>
<organism evidence="4 5">
    <name type="scientific">Pedobacter suwonensis</name>
    <dbReference type="NCBI Taxonomy" id="332999"/>
    <lineage>
        <taxon>Bacteria</taxon>
        <taxon>Pseudomonadati</taxon>
        <taxon>Bacteroidota</taxon>
        <taxon>Sphingobacteriia</taxon>
        <taxon>Sphingobacteriales</taxon>
        <taxon>Sphingobacteriaceae</taxon>
        <taxon>Pedobacter</taxon>
    </lineage>
</organism>
<dbReference type="Pfam" id="PF22124">
    <property type="entry name" value="Glyco_hydro_95_cat"/>
    <property type="match status" value="1"/>
</dbReference>
<dbReference type="Pfam" id="PF21307">
    <property type="entry name" value="Glyco_hydro_95_C"/>
    <property type="match status" value="1"/>
</dbReference>
<dbReference type="Gene3D" id="2.60.40.1180">
    <property type="entry name" value="Golgi alpha-mannosidase II"/>
    <property type="match status" value="1"/>
</dbReference>
<evidence type="ECO:0000259" key="1">
    <source>
        <dbReference type="Pfam" id="PF14498"/>
    </source>
</evidence>
<protein>
    <submittedName>
        <fullName evidence="4">Alpha-L-fucosidase 2</fullName>
    </submittedName>
</protein>
<proteinExistence type="predicted"/>
<dbReference type="AlphaFoldDB" id="A0A1I0SMT6"/>
<evidence type="ECO:0000313" key="4">
    <source>
        <dbReference type="EMBL" id="SFA40809.1"/>
    </source>
</evidence>
<dbReference type="InterPro" id="IPR049053">
    <property type="entry name" value="AFCA-like_C"/>
</dbReference>
<evidence type="ECO:0000259" key="3">
    <source>
        <dbReference type="Pfam" id="PF22124"/>
    </source>
</evidence>
<dbReference type="SUPFAM" id="SSF48208">
    <property type="entry name" value="Six-hairpin glycosidases"/>
    <property type="match status" value="1"/>
</dbReference>
<feature type="domain" description="Glycosyl hydrolase family 95 catalytic" evidence="3">
    <location>
        <begin position="299"/>
        <end position="714"/>
    </location>
</feature>
<gene>
    <name evidence="4" type="ORF">SAMN04488511_102173</name>
</gene>
<dbReference type="Gene3D" id="2.70.98.50">
    <property type="entry name" value="putative glycoside hydrolase family protein from bacillus halodurans"/>
    <property type="match status" value="1"/>
</dbReference>
<dbReference type="InterPro" id="IPR012341">
    <property type="entry name" value="6hp_glycosidase-like_sf"/>
</dbReference>
<dbReference type="InterPro" id="IPR013780">
    <property type="entry name" value="Glyco_hydro_b"/>
</dbReference>
<dbReference type="PANTHER" id="PTHR31084">
    <property type="entry name" value="ALPHA-L-FUCOSIDASE 2"/>
    <property type="match status" value="1"/>
</dbReference>
<dbReference type="Pfam" id="PF14498">
    <property type="entry name" value="Glyco_hyd_65N_2"/>
    <property type="match status" value="1"/>
</dbReference>
<feature type="domain" description="Alpha fucosidase A-like C-terminal" evidence="2">
    <location>
        <begin position="731"/>
        <end position="817"/>
    </location>
</feature>